<keyword evidence="2" id="KW-1185">Reference proteome</keyword>
<reference evidence="1" key="1">
    <citation type="submission" date="2021-08" db="EMBL/GenBank/DDBJ databases">
        <title>WGS assembly of Ceratopteris richardii.</title>
        <authorList>
            <person name="Marchant D.B."/>
            <person name="Chen G."/>
            <person name="Jenkins J."/>
            <person name="Shu S."/>
            <person name="Leebens-Mack J."/>
            <person name="Grimwood J."/>
            <person name="Schmutz J."/>
            <person name="Soltis P."/>
            <person name="Soltis D."/>
            <person name="Chen Z.-H."/>
        </authorList>
    </citation>
    <scope>NUCLEOTIDE SEQUENCE</scope>
    <source>
        <strain evidence="1">Whitten #5841</strain>
        <tissue evidence="1">Leaf</tissue>
    </source>
</reference>
<dbReference type="AlphaFoldDB" id="A0A8T2T808"/>
<accession>A0A8T2T808</accession>
<dbReference type="Proteomes" id="UP000825935">
    <property type="component" value="Chromosome 15"/>
</dbReference>
<evidence type="ECO:0000313" key="1">
    <source>
        <dbReference type="EMBL" id="KAH7404928.1"/>
    </source>
</evidence>
<organism evidence="1 2">
    <name type="scientific">Ceratopteris richardii</name>
    <name type="common">Triangle waterfern</name>
    <dbReference type="NCBI Taxonomy" id="49495"/>
    <lineage>
        <taxon>Eukaryota</taxon>
        <taxon>Viridiplantae</taxon>
        <taxon>Streptophyta</taxon>
        <taxon>Embryophyta</taxon>
        <taxon>Tracheophyta</taxon>
        <taxon>Polypodiopsida</taxon>
        <taxon>Polypodiidae</taxon>
        <taxon>Polypodiales</taxon>
        <taxon>Pteridineae</taxon>
        <taxon>Pteridaceae</taxon>
        <taxon>Parkerioideae</taxon>
        <taxon>Ceratopteris</taxon>
    </lineage>
</organism>
<comment type="caution">
    <text evidence="1">The sequence shown here is derived from an EMBL/GenBank/DDBJ whole genome shotgun (WGS) entry which is preliminary data.</text>
</comment>
<protein>
    <submittedName>
        <fullName evidence="1">Uncharacterized protein</fullName>
    </submittedName>
</protein>
<gene>
    <name evidence="1" type="ORF">KP509_15G049700</name>
</gene>
<sequence>MNLFDLKMDPTPLWPPTSISSRVCVHNLLTLTKILMKMYSLLCYYEVFPRIQMATSSPHLGSFHNQPLVMLKLPSLMKKRTFKPTTPLTRKLFSTRIILLIKSTNHVAFAREPIILKRNATTNPRNMPTLVKKEVMKNVMGHPKQQFVKNISFKASQKHHLPH</sequence>
<dbReference type="EMBL" id="CM035420">
    <property type="protein sequence ID" value="KAH7404928.1"/>
    <property type="molecule type" value="Genomic_DNA"/>
</dbReference>
<name>A0A8T2T808_CERRI</name>
<proteinExistence type="predicted"/>
<evidence type="ECO:0000313" key="2">
    <source>
        <dbReference type="Proteomes" id="UP000825935"/>
    </source>
</evidence>